<sequence length="582" mass="66986">MTPIIILAPELLFSIIRHLPSKDTLNLGLSCKALFPVCYQALWSSASLIPARGKKTWPGFQIRRKFVSEVRETIEKSWLGSPGLKYAKHVDFGNLIYKRGEEAPILMQLLEDGVIKPRCIDLSFFTSDLRSMDQRPAIQQMKKYTESKTLKELKTHLYSEIGYSLSEIVDLTKITRLTFNISIEGYRPGTEPEETVSRRIKDITSILEKTIYLKYFSWKGDTDRKYHIDSVSEELEDLQIAFNNLRDLESLRIENYLFHPSFFLKPPETVRSLVLNCLGSGQWWKGFAACPLTNVTDLRFHRAPAVTSYASELRGFFSADEDLSIDTITVEKVAVQSLEVFLCHSNVVPQDLGRHILKGNPKLQRGYKLELTGREAKRLLRKYHSRFEGNWELSKSYFEDLYITHYLNDADPTTELEVVEGFCLMCIMGEIEKGYVHCWDSAKKRADIIGEKCKADLEEKFPGSIDYAIHYYTLEFMKGQDDVDEDEFKKESIRLFGEDAQRERKYAAAKETATKVLPPIVNKFRRIFDALKKTIIKDASEKIFNDLELDEMSVMSSWTEKALEQFRDFGVTKLSLSGVDGD</sequence>
<reference evidence="1 2" key="1">
    <citation type="submission" date="2019-10" db="EMBL/GenBank/DDBJ databases">
        <authorList>
            <person name="Palmer J.M."/>
        </authorList>
    </citation>
    <scope>NUCLEOTIDE SEQUENCE [LARGE SCALE GENOMIC DNA]</scope>
    <source>
        <strain evidence="1 2">TWF506</strain>
    </source>
</reference>
<gene>
    <name evidence="1" type="ORF">TWF506_002539</name>
</gene>
<dbReference type="AlphaFoldDB" id="A0AAN8P958"/>
<accession>A0AAN8P958</accession>
<dbReference type="Proteomes" id="UP001307849">
    <property type="component" value="Unassembled WGS sequence"/>
</dbReference>
<organism evidence="1 2">
    <name type="scientific">Arthrobotrys conoides</name>
    <dbReference type="NCBI Taxonomy" id="74498"/>
    <lineage>
        <taxon>Eukaryota</taxon>
        <taxon>Fungi</taxon>
        <taxon>Dikarya</taxon>
        <taxon>Ascomycota</taxon>
        <taxon>Pezizomycotina</taxon>
        <taxon>Orbiliomycetes</taxon>
        <taxon>Orbiliales</taxon>
        <taxon>Orbiliaceae</taxon>
        <taxon>Arthrobotrys</taxon>
    </lineage>
</organism>
<evidence type="ECO:0000313" key="1">
    <source>
        <dbReference type="EMBL" id="KAK6504336.1"/>
    </source>
</evidence>
<comment type="caution">
    <text evidence="1">The sequence shown here is derived from an EMBL/GenBank/DDBJ whole genome shotgun (WGS) entry which is preliminary data.</text>
</comment>
<name>A0AAN8P958_9PEZI</name>
<proteinExistence type="predicted"/>
<dbReference type="EMBL" id="JAVHJM010000010">
    <property type="protein sequence ID" value="KAK6504336.1"/>
    <property type="molecule type" value="Genomic_DNA"/>
</dbReference>
<keyword evidence="2" id="KW-1185">Reference proteome</keyword>
<evidence type="ECO:0000313" key="2">
    <source>
        <dbReference type="Proteomes" id="UP001307849"/>
    </source>
</evidence>
<evidence type="ECO:0008006" key="3">
    <source>
        <dbReference type="Google" id="ProtNLM"/>
    </source>
</evidence>
<protein>
    <recommendedName>
        <fullName evidence="3">F-box domain-containing protein</fullName>
    </recommendedName>
</protein>